<comment type="similarity">
    <text evidence="1">Belongs to the non-flavoprotein flavin reductase family.</text>
</comment>
<dbReference type="SMART" id="SM00903">
    <property type="entry name" value="Flavin_Reduct"/>
    <property type="match status" value="1"/>
</dbReference>
<dbReference type="InterPro" id="IPR050268">
    <property type="entry name" value="NADH-dep_flavin_reductase"/>
</dbReference>
<dbReference type="GO" id="GO:0010181">
    <property type="term" value="F:FMN binding"/>
    <property type="evidence" value="ECO:0007669"/>
    <property type="project" value="InterPro"/>
</dbReference>
<dbReference type="RefSeq" id="WP_141977473.1">
    <property type="nucleotide sequence ID" value="NZ_VFPP01000001.1"/>
</dbReference>
<evidence type="ECO:0000256" key="2">
    <source>
        <dbReference type="ARBA" id="ARBA00023002"/>
    </source>
</evidence>
<reference evidence="5 6" key="1">
    <citation type="submission" date="2019-06" db="EMBL/GenBank/DDBJ databases">
        <title>Sequencing the genomes of 1000 actinobacteria strains.</title>
        <authorList>
            <person name="Klenk H.-P."/>
        </authorList>
    </citation>
    <scope>NUCLEOTIDE SEQUENCE [LARGE SCALE GENOMIC DNA]</scope>
    <source>
        <strain evidence="5 6">DSM 45456</strain>
    </source>
</reference>
<dbReference type="GO" id="GO:0042602">
    <property type="term" value="F:riboflavin reductase (NADPH) activity"/>
    <property type="evidence" value="ECO:0007669"/>
    <property type="project" value="TreeGrafter"/>
</dbReference>
<accession>A0A543JAL7</accession>
<dbReference type="EMBL" id="VFPP01000001">
    <property type="protein sequence ID" value="TQM79872.1"/>
    <property type="molecule type" value="Genomic_DNA"/>
</dbReference>
<dbReference type="PANTHER" id="PTHR30466:SF11">
    <property type="entry name" value="FLAVIN-DEPENDENT MONOOXYGENASE, REDUCTASE SUBUNIT HSAB"/>
    <property type="match status" value="1"/>
</dbReference>
<evidence type="ECO:0000313" key="5">
    <source>
        <dbReference type="EMBL" id="TQM79872.1"/>
    </source>
</evidence>
<feature type="region of interest" description="Disordered" evidence="3">
    <location>
        <begin position="1"/>
        <end position="27"/>
    </location>
</feature>
<gene>
    <name evidence="5" type="ORF">FHX81_2183</name>
</gene>
<dbReference type="Proteomes" id="UP000316628">
    <property type="component" value="Unassembled WGS sequence"/>
</dbReference>
<dbReference type="PANTHER" id="PTHR30466">
    <property type="entry name" value="FLAVIN REDUCTASE"/>
    <property type="match status" value="1"/>
</dbReference>
<keyword evidence="2" id="KW-0560">Oxidoreductase</keyword>
<evidence type="ECO:0000313" key="6">
    <source>
        <dbReference type="Proteomes" id="UP000316628"/>
    </source>
</evidence>
<dbReference type="AlphaFoldDB" id="A0A543JAL7"/>
<proteinExistence type="inferred from homology"/>
<dbReference type="InterPro" id="IPR002563">
    <property type="entry name" value="Flavin_Rdtase-like_dom"/>
</dbReference>
<name>A0A543JAL7_9PSEU</name>
<dbReference type="OrthoDB" id="9792858at2"/>
<keyword evidence="6" id="KW-1185">Reference proteome</keyword>
<evidence type="ECO:0000256" key="1">
    <source>
        <dbReference type="ARBA" id="ARBA00008898"/>
    </source>
</evidence>
<feature type="domain" description="Flavin reductase like" evidence="4">
    <location>
        <begin position="37"/>
        <end position="181"/>
    </location>
</feature>
<evidence type="ECO:0000259" key="4">
    <source>
        <dbReference type="SMART" id="SM00903"/>
    </source>
</evidence>
<organism evidence="5 6">
    <name type="scientific">Saccharothrix saharensis</name>
    <dbReference type="NCBI Taxonomy" id="571190"/>
    <lineage>
        <taxon>Bacteria</taxon>
        <taxon>Bacillati</taxon>
        <taxon>Actinomycetota</taxon>
        <taxon>Actinomycetes</taxon>
        <taxon>Pseudonocardiales</taxon>
        <taxon>Pseudonocardiaceae</taxon>
        <taxon>Saccharothrix</taxon>
    </lineage>
</organism>
<dbReference type="SUPFAM" id="SSF50475">
    <property type="entry name" value="FMN-binding split barrel"/>
    <property type="match status" value="1"/>
</dbReference>
<dbReference type="Gene3D" id="2.30.110.10">
    <property type="entry name" value="Electron Transport, Fmn-binding Protein, Chain A"/>
    <property type="match status" value="1"/>
</dbReference>
<dbReference type="Pfam" id="PF01613">
    <property type="entry name" value="Flavin_Reduct"/>
    <property type="match status" value="1"/>
</dbReference>
<sequence>MSEQLSPEDHLTMPDLADPDPAGWEPAVTSGRFRSAMRHLPTSVVIAAGMAGDRPIGMLLGSFTSVSLDPLLVGFLGDHGSKTLRHLLDLDLWTFSVLADDDTTTPGAFCGPLHDRFTEVKWSTSPLGTPVIDNSVLAVHARRHSTVRAGDHDLVLAEVLDITDPDPFRRPLVFAEGRMTGLAPR</sequence>
<evidence type="ECO:0000256" key="3">
    <source>
        <dbReference type="SAM" id="MobiDB-lite"/>
    </source>
</evidence>
<protein>
    <submittedName>
        <fullName evidence="5">Flavin reductase (DIM6/NTAB) family NADH-FMN oxidoreductase RutF</fullName>
    </submittedName>
</protein>
<dbReference type="InterPro" id="IPR012349">
    <property type="entry name" value="Split_barrel_FMN-bd"/>
</dbReference>
<comment type="caution">
    <text evidence="5">The sequence shown here is derived from an EMBL/GenBank/DDBJ whole genome shotgun (WGS) entry which is preliminary data.</text>
</comment>